<name>A0ABR9MKG4_9ACTN</name>
<accession>A0ABR9MKG4</accession>
<gene>
    <name evidence="1" type="ORF">H4W80_011646</name>
</gene>
<organism evidence="1 2">
    <name type="scientific">Nonomuraea angiospora</name>
    <dbReference type="NCBI Taxonomy" id="46172"/>
    <lineage>
        <taxon>Bacteria</taxon>
        <taxon>Bacillati</taxon>
        <taxon>Actinomycetota</taxon>
        <taxon>Actinomycetes</taxon>
        <taxon>Streptosporangiales</taxon>
        <taxon>Streptosporangiaceae</taxon>
        <taxon>Nonomuraea</taxon>
    </lineage>
</organism>
<reference evidence="1 2" key="1">
    <citation type="submission" date="2020-10" db="EMBL/GenBank/DDBJ databases">
        <title>Sequencing the genomes of 1000 actinobacteria strains.</title>
        <authorList>
            <person name="Klenk H.-P."/>
        </authorList>
    </citation>
    <scope>NUCLEOTIDE SEQUENCE [LARGE SCALE GENOMIC DNA]</scope>
    <source>
        <strain evidence="1 2">DSM 43173</strain>
    </source>
</reference>
<evidence type="ECO:0000313" key="2">
    <source>
        <dbReference type="Proteomes" id="UP000633509"/>
    </source>
</evidence>
<dbReference type="EMBL" id="JADBEK010000001">
    <property type="protein sequence ID" value="MBE1593388.1"/>
    <property type="molecule type" value="Genomic_DNA"/>
</dbReference>
<keyword evidence="2" id="KW-1185">Reference proteome</keyword>
<dbReference type="InterPro" id="IPR011990">
    <property type="entry name" value="TPR-like_helical_dom_sf"/>
</dbReference>
<sequence length="366" mass="40085">MMRSCAVMVLLGLVAGTAVISFIVWPGWATVLPLAVIIGLGRLLPPIWKWWRIRKLATTADSLRTRSQADPERHLPQLAAALDQHARALLGTGRVEQALKVSAERIGHHRSLLDRAPDRRREHLDDFADALDAHQVMLQLAGRPQEALEVNAEALRIRKEGLGQWRGGPDHERDVAMTLATRAGLLTVAERHDEALATSQEALAALRTISARDDHRHLPALAGVLDIRATCELAAGREQDALMDAQEAVECCERLINLYRGEYLHLLARVTGTRAKILCRTDPDEAISSSGRMVQVTQSAARQDALAYTPALLSALTAHALVLSAAGRTRDGRRFARKAISLSRRTVPELLVQTRQQLTGPGELAA</sequence>
<proteinExistence type="predicted"/>
<dbReference type="RefSeq" id="WP_192792755.1">
    <property type="nucleotide sequence ID" value="NZ_JADBEK010000001.1"/>
</dbReference>
<dbReference type="SUPFAM" id="SSF48452">
    <property type="entry name" value="TPR-like"/>
    <property type="match status" value="1"/>
</dbReference>
<protein>
    <submittedName>
        <fullName evidence="1">Tetratricopeptide (TPR) repeat protein</fullName>
    </submittedName>
</protein>
<evidence type="ECO:0000313" key="1">
    <source>
        <dbReference type="EMBL" id="MBE1593388.1"/>
    </source>
</evidence>
<comment type="caution">
    <text evidence="1">The sequence shown here is derived from an EMBL/GenBank/DDBJ whole genome shotgun (WGS) entry which is preliminary data.</text>
</comment>
<dbReference type="Proteomes" id="UP000633509">
    <property type="component" value="Unassembled WGS sequence"/>
</dbReference>
<dbReference type="Gene3D" id="1.25.40.10">
    <property type="entry name" value="Tetratricopeptide repeat domain"/>
    <property type="match status" value="2"/>
</dbReference>